<keyword evidence="2" id="KW-1185">Reference proteome</keyword>
<evidence type="ECO:0000313" key="2">
    <source>
        <dbReference type="Proteomes" id="UP001202328"/>
    </source>
</evidence>
<name>A0AAD4XWB7_9MAGN</name>
<sequence>MINLMPQTQTILPVQLQGENLGAYQRYEGQIMNGGHSELLGDVIGAGIFDWATGRTFDVARTDNIISQQKGLQMQSKRVDFIMNHDNQNAQMDEIFTANEQFPNP</sequence>
<accession>A0AAD4XWB7</accession>
<dbReference type="AlphaFoldDB" id="A0AAD4XWB7"/>
<evidence type="ECO:0000313" key="1">
    <source>
        <dbReference type="EMBL" id="KAI3956085.1"/>
    </source>
</evidence>
<dbReference type="Proteomes" id="UP001202328">
    <property type="component" value="Unassembled WGS sequence"/>
</dbReference>
<organism evidence="1 2">
    <name type="scientific">Papaver atlanticum</name>
    <dbReference type="NCBI Taxonomy" id="357466"/>
    <lineage>
        <taxon>Eukaryota</taxon>
        <taxon>Viridiplantae</taxon>
        <taxon>Streptophyta</taxon>
        <taxon>Embryophyta</taxon>
        <taxon>Tracheophyta</taxon>
        <taxon>Spermatophyta</taxon>
        <taxon>Magnoliopsida</taxon>
        <taxon>Ranunculales</taxon>
        <taxon>Papaveraceae</taxon>
        <taxon>Papaveroideae</taxon>
        <taxon>Papaver</taxon>
    </lineage>
</organism>
<proteinExistence type="predicted"/>
<dbReference type="EMBL" id="JAJJMB010001710">
    <property type="protein sequence ID" value="KAI3956085.1"/>
    <property type="molecule type" value="Genomic_DNA"/>
</dbReference>
<protein>
    <submittedName>
        <fullName evidence="1">Uncharacterized protein</fullName>
    </submittedName>
</protein>
<reference evidence="1" key="1">
    <citation type="submission" date="2022-04" db="EMBL/GenBank/DDBJ databases">
        <title>A functionally conserved STORR gene fusion in Papaver species that diverged 16.8 million years ago.</title>
        <authorList>
            <person name="Catania T."/>
        </authorList>
    </citation>
    <scope>NUCLEOTIDE SEQUENCE</scope>
    <source>
        <strain evidence="1">S-188037</strain>
    </source>
</reference>
<gene>
    <name evidence="1" type="ORF">MKW98_027399</name>
</gene>
<comment type="caution">
    <text evidence="1">The sequence shown here is derived from an EMBL/GenBank/DDBJ whole genome shotgun (WGS) entry which is preliminary data.</text>
</comment>